<protein>
    <recommendedName>
        <fullName evidence="4">HpcH/HpaI aldolase/citrate lyase domain-containing protein</fullName>
    </recommendedName>
</protein>
<comment type="similarity">
    <text evidence="1">Belongs to the HpcH/HpaI aldolase family.</text>
</comment>
<dbReference type="EMBL" id="KZ302086">
    <property type="protein sequence ID" value="PFH47892.1"/>
    <property type="molecule type" value="Genomic_DNA"/>
</dbReference>
<dbReference type="AlphaFoldDB" id="A0A2A9NJK9"/>
<evidence type="ECO:0000256" key="1">
    <source>
        <dbReference type="ARBA" id="ARBA00005568"/>
    </source>
</evidence>
<evidence type="ECO:0000313" key="6">
    <source>
        <dbReference type="Proteomes" id="UP000242287"/>
    </source>
</evidence>
<sequence>MTSHALLQTFKSSKPALGAWLTVPGFFHARTVAKSSPHLSWIMIDCEHGLVPLSLGAAESVSGISAASPTSSPSALVRIPATGDSDSTSWQIKYALDAGAHGLLVPMVSTAEKAREIATFSRFPPVGKRGLGSPFAHGSWGLTMSEYLKVANDDTVVMIQVETKEAVDNLEEIAAVPGIDVYFIGPFDLSLSLGYPPPSPDPHPEVERVIQRILQVSHSAGKKCAIFCTSGTQAAKRAKEGFDMINVTSDTGAMTESIFTHMATAAGQKSQ</sequence>
<dbReference type="PANTHER" id="PTHR30502:SF0">
    <property type="entry name" value="PHOSPHOENOLPYRUVATE CARBOXYLASE FAMILY PROTEIN"/>
    <property type="match status" value="1"/>
</dbReference>
<dbReference type="GO" id="GO:0046872">
    <property type="term" value="F:metal ion binding"/>
    <property type="evidence" value="ECO:0007669"/>
    <property type="project" value="UniProtKB-KW"/>
</dbReference>
<dbReference type="GO" id="GO:0016832">
    <property type="term" value="F:aldehyde-lyase activity"/>
    <property type="evidence" value="ECO:0007669"/>
    <property type="project" value="TreeGrafter"/>
</dbReference>
<name>A0A2A9NJK9_9AGAR</name>
<dbReference type="InterPro" id="IPR040442">
    <property type="entry name" value="Pyrv_kinase-like_dom_sf"/>
</dbReference>
<accession>A0A2A9NJK9</accession>
<gene>
    <name evidence="5" type="ORF">AMATHDRAFT_66574</name>
</gene>
<dbReference type="OrthoDB" id="1621678at2759"/>
<dbReference type="Gene3D" id="3.20.20.60">
    <property type="entry name" value="Phosphoenolpyruvate-binding domains"/>
    <property type="match status" value="1"/>
</dbReference>
<evidence type="ECO:0000256" key="3">
    <source>
        <dbReference type="ARBA" id="ARBA00023239"/>
    </source>
</evidence>
<dbReference type="SUPFAM" id="SSF51621">
    <property type="entry name" value="Phosphoenolpyruvate/pyruvate domain"/>
    <property type="match status" value="1"/>
</dbReference>
<dbReference type="STRING" id="703135.A0A2A9NJK9"/>
<dbReference type="PANTHER" id="PTHR30502">
    <property type="entry name" value="2-KETO-3-DEOXY-L-RHAMNONATE ALDOLASE"/>
    <property type="match status" value="1"/>
</dbReference>
<dbReference type="GO" id="GO:0005737">
    <property type="term" value="C:cytoplasm"/>
    <property type="evidence" value="ECO:0007669"/>
    <property type="project" value="TreeGrafter"/>
</dbReference>
<reference evidence="5 6" key="1">
    <citation type="submission" date="2014-02" db="EMBL/GenBank/DDBJ databases">
        <title>Transposable element dynamics among asymbiotic and ectomycorrhizal Amanita fungi.</title>
        <authorList>
            <consortium name="DOE Joint Genome Institute"/>
            <person name="Hess J."/>
            <person name="Skrede I."/>
            <person name="Wolfe B."/>
            <person name="LaButti K."/>
            <person name="Ohm R.A."/>
            <person name="Grigoriev I.V."/>
            <person name="Pringle A."/>
        </authorList>
    </citation>
    <scope>NUCLEOTIDE SEQUENCE [LARGE SCALE GENOMIC DNA]</scope>
    <source>
        <strain evidence="5 6">SKay4041</strain>
    </source>
</reference>
<keyword evidence="6" id="KW-1185">Reference proteome</keyword>
<keyword evidence="3" id="KW-0456">Lyase</keyword>
<keyword evidence="2" id="KW-0479">Metal-binding</keyword>
<organism evidence="5 6">
    <name type="scientific">Amanita thiersii Skay4041</name>
    <dbReference type="NCBI Taxonomy" id="703135"/>
    <lineage>
        <taxon>Eukaryota</taxon>
        <taxon>Fungi</taxon>
        <taxon>Dikarya</taxon>
        <taxon>Basidiomycota</taxon>
        <taxon>Agaricomycotina</taxon>
        <taxon>Agaricomycetes</taxon>
        <taxon>Agaricomycetidae</taxon>
        <taxon>Agaricales</taxon>
        <taxon>Pluteineae</taxon>
        <taxon>Amanitaceae</taxon>
        <taxon>Amanita</taxon>
    </lineage>
</organism>
<dbReference type="InterPro" id="IPR015813">
    <property type="entry name" value="Pyrv/PenolPyrv_kinase-like_dom"/>
</dbReference>
<evidence type="ECO:0000256" key="2">
    <source>
        <dbReference type="ARBA" id="ARBA00022723"/>
    </source>
</evidence>
<dbReference type="Pfam" id="PF03328">
    <property type="entry name" value="HpcH_HpaI"/>
    <property type="match status" value="1"/>
</dbReference>
<proteinExistence type="inferred from homology"/>
<dbReference type="InterPro" id="IPR050251">
    <property type="entry name" value="HpcH-HpaI_aldolase"/>
</dbReference>
<evidence type="ECO:0000259" key="4">
    <source>
        <dbReference type="Pfam" id="PF03328"/>
    </source>
</evidence>
<evidence type="ECO:0000313" key="5">
    <source>
        <dbReference type="EMBL" id="PFH47892.1"/>
    </source>
</evidence>
<dbReference type="InterPro" id="IPR005000">
    <property type="entry name" value="Aldolase/citrate-lyase_domain"/>
</dbReference>
<feature type="domain" description="HpcH/HpaI aldolase/citrate lyase" evidence="4">
    <location>
        <begin position="41"/>
        <end position="254"/>
    </location>
</feature>
<dbReference type="Proteomes" id="UP000242287">
    <property type="component" value="Unassembled WGS sequence"/>
</dbReference>